<protein>
    <submittedName>
        <fullName evidence="2">Uncharacterized protein</fullName>
    </submittedName>
</protein>
<evidence type="ECO:0000313" key="3">
    <source>
        <dbReference type="Proteomes" id="UP000253153"/>
    </source>
</evidence>
<keyword evidence="3" id="KW-1185">Reference proteome</keyword>
<feature type="region of interest" description="Disordered" evidence="1">
    <location>
        <begin position="420"/>
        <end position="444"/>
    </location>
</feature>
<dbReference type="OrthoDB" id="3886018at2759"/>
<dbReference type="RefSeq" id="XP_031018953.1">
    <property type="nucleotide sequence ID" value="XM_031157001.1"/>
</dbReference>
<evidence type="ECO:0000313" key="2">
    <source>
        <dbReference type="EMBL" id="RBR24362.1"/>
    </source>
</evidence>
<feature type="compositionally biased region" description="Basic and acidic residues" evidence="1">
    <location>
        <begin position="426"/>
        <end position="444"/>
    </location>
</feature>
<dbReference type="GeneID" id="41992297"/>
<name>A0A366S5S5_9HYPO</name>
<accession>A0A366S5S5</accession>
<dbReference type="EMBL" id="QKXC01000058">
    <property type="protein sequence ID" value="RBR24362.1"/>
    <property type="molecule type" value="Genomic_DNA"/>
</dbReference>
<organism evidence="2 3">
    <name type="scientific">Fusarium coffeatum</name>
    <dbReference type="NCBI Taxonomy" id="231269"/>
    <lineage>
        <taxon>Eukaryota</taxon>
        <taxon>Fungi</taxon>
        <taxon>Dikarya</taxon>
        <taxon>Ascomycota</taxon>
        <taxon>Pezizomycotina</taxon>
        <taxon>Sordariomycetes</taxon>
        <taxon>Hypocreomycetidae</taxon>
        <taxon>Hypocreales</taxon>
        <taxon>Nectriaceae</taxon>
        <taxon>Fusarium</taxon>
        <taxon>Fusarium incarnatum-equiseti species complex</taxon>
    </lineage>
</organism>
<sequence>MATFPTSAMPPSHYPSHIKFTWNSEAEFQADLERLWASGELDDLWYLIQNLGYENRVQIFPRYRNNNPRPAQRVCQGGNDCFKRPGPEGAGRMSDLDPWFYLGSTPVSIYDYRLPLPIGRSVTMSCACPPERSPAGEIVHGRRQHGRLCNANAGLNGWYVASLDPIWVSQCGDTSGHWYAAPAPYRRGAAGVKGLYGCTAIIIVSEVGAYIAHIWESPAFVYLNHKRKTTEEIENGTWRALRDGTERGCVLSITKLVGTNEFPGPLHHTRKPRVTIVTPWKMNSEGEKRREMRHKDPLQVLRKGLESFFGRWIMVVGYHGIDQIRSTEVGFLGRAIVEFDMAKQGVHVDQNGEHWPRHKGRWRVWVEDSVVALHEFDLNPLLHKYSEPNPQYQAEFARFCWCRLQPQLHPQHYEWFEQIRVSQQPPKDDTNGDAKEDKGRCAVS</sequence>
<dbReference type="Proteomes" id="UP000253153">
    <property type="component" value="Unassembled WGS sequence"/>
</dbReference>
<reference evidence="2 3" key="1">
    <citation type="submission" date="2018-06" db="EMBL/GenBank/DDBJ databases">
        <title>Fusarium incarnatum-equiseti species complex species 28.</title>
        <authorList>
            <person name="Gardiner D.M."/>
        </authorList>
    </citation>
    <scope>NUCLEOTIDE SEQUENCE [LARGE SCALE GENOMIC DNA]</scope>
    <source>
        <strain evidence="2 3">FIESC_28</strain>
    </source>
</reference>
<gene>
    <name evidence="2" type="ORF">FIESC28_02852</name>
</gene>
<dbReference type="AlphaFoldDB" id="A0A366S5S5"/>
<comment type="caution">
    <text evidence="2">The sequence shown here is derived from an EMBL/GenBank/DDBJ whole genome shotgun (WGS) entry which is preliminary data.</text>
</comment>
<proteinExistence type="predicted"/>
<evidence type="ECO:0000256" key="1">
    <source>
        <dbReference type="SAM" id="MobiDB-lite"/>
    </source>
</evidence>